<evidence type="ECO:0000313" key="3">
    <source>
        <dbReference type="EMBL" id="TJZ54447.1"/>
    </source>
</evidence>
<feature type="signal peptide" evidence="2">
    <location>
        <begin position="1"/>
        <end position="26"/>
    </location>
</feature>
<comment type="caution">
    <text evidence="3">The sequence shown here is derived from an EMBL/GenBank/DDBJ whole genome shotgun (WGS) entry which is preliminary data.</text>
</comment>
<keyword evidence="4" id="KW-1185">Reference proteome</keyword>
<keyword evidence="2" id="KW-0732">Signal</keyword>
<dbReference type="Proteomes" id="UP000308697">
    <property type="component" value="Unassembled WGS sequence"/>
</dbReference>
<dbReference type="RefSeq" id="WP_136740372.1">
    <property type="nucleotide sequence ID" value="NZ_SUMB01000004.1"/>
</dbReference>
<evidence type="ECO:0000256" key="2">
    <source>
        <dbReference type="SAM" id="SignalP"/>
    </source>
</evidence>
<dbReference type="EMBL" id="SUMB01000004">
    <property type="protein sequence ID" value="TJZ54447.1"/>
    <property type="molecule type" value="Genomic_DNA"/>
</dbReference>
<reference evidence="3 4" key="1">
    <citation type="submission" date="2019-04" db="EMBL/GenBank/DDBJ databases">
        <title>Streptomyces piniterrae sp. nov., a heliquinomycin-producing actinomycete isolated from rhizosphere soil of Pinus yunnanensis.</title>
        <authorList>
            <person name="Zhuang X."/>
            <person name="Zhao J."/>
        </authorList>
    </citation>
    <scope>NUCLEOTIDE SEQUENCE [LARGE SCALE GENOMIC DNA]</scope>
    <source>
        <strain evidence="4">jys28</strain>
    </source>
</reference>
<accession>A0A4U0NJL8</accession>
<gene>
    <name evidence="3" type="ORF">FCH28_15090</name>
</gene>
<dbReference type="AlphaFoldDB" id="A0A4U0NJL8"/>
<protein>
    <submittedName>
        <fullName evidence="3">Uncharacterized protein</fullName>
    </submittedName>
</protein>
<organism evidence="3 4">
    <name type="scientific">Streptomyces piniterrae</name>
    <dbReference type="NCBI Taxonomy" id="2571125"/>
    <lineage>
        <taxon>Bacteria</taxon>
        <taxon>Bacillati</taxon>
        <taxon>Actinomycetota</taxon>
        <taxon>Actinomycetes</taxon>
        <taxon>Kitasatosporales</taxon>
        <taxon>Streptomycetaceae</taxon>
        <taxon>Streptomyces</taxon>
    </lineage>
</organism>
<feature type="region of interest" description="Disordered" evidence="1">
    <location>
        <begin position="32"/>
        <end position="59"/>
    </location>
</feature>
<proteinExistence type="predicted"/>
<feature type="chain" id="PRO_5020575622" evidence="2">
    <location>
        <begin position="27"/>
        <end position="73"/>
    </location>
</feature>
<evidence type="ECO:0000313" key="4">
    <source>
        <dbReference type="Proteomes" id="UP000308697"/>
    </source>
</evidence>
<evidence type="ECO:0000256" key="1">
    <source>
        <dbReference type="SAM" id="MobiDB-lite"/>
    </source>
</evidence>
<sequence length="73" mass="7154">MRLRTTLFAVALTTAALLGGAGTAAADGFPLMGHRNSGPGEGGARAPVQDGPIAAELDPTPGAVVSRLLGMSP</sequence>
<name>A0A4U0NJL8_9ACTN</name>